<gene>
    <name evidence="2" type="ORF">AWC35_21620</name>
</gene>
<dbReference type="GO" id="GO:0002098">
    <property type="term" value="P:tRNA wobble uridine modification"/>
    <property type="evidence" value="ECO:0007669"/>
    <property type="project" value="TreeGrafter"/>
</dbReference>
<proteinExistence type="predicted"/>
<dbReference type="SUPFAM" id="SSF52540">
    <property type="entry name" value="P-loop containing nucleoside triphosphate hydrolases"/>
    <property type="match status" value="1"/>
</dbReference>
<dbReference type="Proteomes" id="UP000217182">
    <property type="component" value="Chromosome"/>
</dbReference>
<dbReference type="GO" id="GO:0005829">
    <property type="term" value="C:cytosol"/>
    <property type="evidence" value="ECO:0007669"/>
    <property type="project" value="TreeGrafter"/>
</dbReference>
<dbReference type="NCBIfam" id="TIGR00231">
    <property type="entry name" value="small_GTP"/>
    <property type="match status" value="1"/>
</dbReference>
<dbReference type="AlphaFoldDB" id="A0A250B6C5"/>
<dbReference type="GO" id="GO:0005525">
    <property type="term" value="F:GTP binding"/>
    <property type="evidence" value="ECO:0007669"/>
    <property type="project" value="InterPro"/>
</dbReference>
<dbReference type="OrthoDB" id="9779790at2"/>
<evidence type="ECO:0000259" key="1">
    <source>
        <dbReference type="Pfam" id="PF01926"/>
    </source>
</evidence>
<dbReference type="Gene3D" id="3.40.50.300">
    <property type="entry name" value="P-loop containing nucleotide triphosphate hydrolases"/>
    <property type="match status" value="1"/>
</dbReference>
<dbReference type="InterPro" id="IPR006073">
    <property type="entry name" value="GTP-bd"/>
</dbReference>
<protein>
    <recommendedName>
        <fullName evidence="1">G domain-containing protein</fullName>
    </recommendedName>
</protein>
<feature type="domain" description="G" evidence="1">
    <location>
        <begin position="35"/>
        <end position="154"/>
    </location>
</feature>
<dbReference type="EMBL" id="CP014136">
    <property type="protein sequence ID" value="ATA21724.1"/>
    <property type="molecule type" value="Genomic_DNA"/>
</dbReference>
<sequence length="292" mass="33063">MMLEKRKLNTKEMTRAEIKKLIESKVKQLRSYTPRVGVFGVTGVGKSSLCNALFGRDLAQVSDVSACTRDVQEIQLGDTSNGSGIILLDVPGVGETIERDKAHFQLYKDLSPTLDLVIWVIKADDRAYAIAEKAYKEILSSNLEQCPVLFVINQVDKIEPLLDWDRENNKPMESKEFNIQKKVIEISNAFGAPTKYIQTTSVAQNYNVIETMEKIIEILPNEKKYSMYREATEAIKTEKMAESAEMGIWESVKEFAGDAWDTVKDVAKEVAIEGIKTVAKTAIFFIKRFKFW</sequence>
<organism evidence="2 3">
    <name type="scientific">Gibbsiella quercinecans</name>
    <dbReference type="NCBI Taxonomy" id="929813"/>
    <lineage>
        <taxon>Bacteria</taxon>
        <taxon>Pseudomonadati</taxon>
        <taxon>Pseudomonadota</taxon>
        <taxon>Gammaproteobacteria</taxon>
        <taxon>Enterobacterales</taxon>
        <taxon>Yersiniaceae</taxon>
        <taxon>Gibbsiella</taxon>
    </lineage>
</organism>
<reference evidence="2 3" key="1">
    <citation type="submission" date="2016-01" db="EMBL/GenBank/DDBJ databases">
        <authorList>
            <person name="Oliw E.H."/>
        </authorList>
    </citation>
    <scope>NUCLEOTIDE SEQUENCE [LARGE SCALE GENOMIC DNA]</scope>
    <source>
        <strain evidence="2 3">FRB97</strain>
    </source>
</reference>
<accession>A0A250B6C5</accession>
<dbReference type="GO" id="GO:0030488">
    <property type="term" value="P:tRNA methylation"/>
    <property type="evidence" value="ECO:0007669"/>
    <property type="project" value="TreeGrafter"/>
</dbReference>
<dbReference type="Pfam" id="PF01926">
    <property type="entry name" value="MMR_HSR1"/>
    <property type="match status" value="1"/>
</dbReference>
<name>A0A250B6C5_9GAMM</name>
<dbReference type="KEGG" id="gqu:AWC35_21620"/>
<dbReference type="PANTHER" id="PTHR42714:SF2">
    <property type="entry name" value="TRNA MODIFICATION GTPASE GTPBP3, MITOCHONDRIAL"/>
    <property type="match status" value="1"/>
</dbReference>
<dbReference type="RefSeq" id="WP_095848308.1">
    <property type="nucleotide sequence ID" value="NZ_CP014136.1"/>
</dbReference>
<evidence type="ECO:0000313" key="2">
    <source>
        <dbReference type="EMBL" id="ATA21724.1"/>
    </source>
</evidence>
<dbReference type="InterPro" id="IPR005225">
    <property type="entry name" value="Small_GTP-bd"/>
</dbReference>
<keyword evidence="3" id="KW-1185">Reference proteome</keyword>
<dbReference type="InterPro" id="IPR027417">
    <property type="entry name" value="P-loop_NTPase"/>
</dbReference>
<dbReference type="PANTHER" id="PTHR42714">
    <property type="entry name" value="TRNA MODIFICATION GTPASE GTPBP3"/>
    <property type="match status" value="1"/>
</dbReference>
<evidence type="ECO:0000313" key="3">
    <source>
        <dbReference type="Proteomes" id="UP000217182"/>
    </source>
</evidence>